<accession>A0A8H9FRP8</accession>
<dbReference type="InterPro" id="IPR042128">
    <property type="entry name" value="NuoE_dom"/>
</dbReference>
<comment type="caution">
    <text evidence="8">The sequence shown here is derived from an EMBL/GenBank/DDBJ whole genome shotgun (WGS) entry which is preliminary data.</text>
</comment>
<gene>
    <name evidence="8" type="ORF">GCM10011314_12900</name>
</gene>
<proteinExistence type="inferred from homology"/>
<name>A0A8H9FRP8_9MICO</name>
<feature type="compositionally biased region" description="Polar residues" evidence="7">
    <location>
        <begin position="238"/>
        <end position="252"/>
    </location>
</feature>
<dbReference type="GO" id="GO:0003954">
    <property type="term" value="F:NADH dehydrogenase activity"/>
    <property type="evidence" value="ECO:0007669"/>
    <property type="project" value="TreeGrafter"/>
</dbReference>
<dbReference type="NCBIfam" id="NF005721">
    <property type="entry name" value="PRK07539.1-1"/>
    <property type="match status" value="1"/>
</dbReference>
<dbReference type="InterPro" id="IPR041921">
    <property type="entry name" value="NuoE_N"/>
</dbReference>
<dbReference type="Proteomes" id="UP000628079">
    <property type="component" value="Unassembled WGS sequence"/>
</dbReference>
<reference evidence="8" key="1">
    <citation type="journal article" date="2014" name="Int. J. Syst. Evol. Microbiol.">
        <title>Complete genome sequence of Corynebacterium casei LMG S-19264T (=DSM 44701T), isolated from a smear-ripened cheese.</title>
        <authorList>
            <consortium name="US DOE Joint Genome Institute (JGI-PGF)"/>
            <person name="Walter F."/>
            <person name="Albersmeier A."/>
            <person name="Kalinowski J."/>
            <person name="Ruckert C."/>
        </authorList>
    </citation>
    <scope>NUCLEOTIDE SEQUENCE</scope>
    <source>
        <strain evidence="8">CGMCC 1.10749</strain>
    </source>
</reference>
<feature type="compositionally biased region" description="Polar residues" evidence="7">
    <location>
        <begin position="364"/>
        <end position="374"/>
    </location>
</feature>
<feature type="compositionally biased region" description="Basic and acidic residues" evidence="7">
    <location>
        <begin position="391"/>
        <end position="410"/>
    </location>
</feature>
<evidence type="ECO:0000256" key="3">
    <source>
        <dbReference type="ARBA" id="ARBA00022723"/>
    </source>
</evidence>
<dbReference type="Pfam" id="PF01257">
    <property type="entry name" value="2Fe-2S_thioredx"/>
    <property type="match status" value="1"/>
</dbReference>
<sequence length="410" mass="42573">MEHYGLQTAAGHLTVPAESKEPYAAEQLAQLHADAEQVVSRYPQKRSALLPLLHLVQSVDGYVTGRGIDFCAEVLDLTRAEVSGVATFYTQYKRHPNGDYTVGVCTNTLCAVMGGDEIWESVSDHLGIGHDETTEDGKITLERIECNAACDYAPVVMANWEFFDNQTPESTNQLVDDLRAGTPVKPTRGPDSLCTFKQMSRVLAGFSDGLADQGVGAGPASLRGLEVAHENGWEAPSANGSSKDGDTDTSASAEGETVEGKAAGRHTSVNAPTNEPDEKPGGAPAKKSAAEPDDKPVEDSAKDDADGEAEAGEAKGKKKTKKDAPAQPSTVQAEAEPATLFDDGATTAEAEPRGDAPLTGTPAAASSQGATPQTGGVRPGGAETSSYGEGTAKDDGTGSEGPEIKGEGDR</sequence>
<keyword evidence="5" id="KW-0411">Iron-sulfur</keyword>
<dbReference type="EMBL" id="BMEA01000001">
    <property type="protein sequence ID" value="GGB74830.1"/>
    <property type="molecule type" value="Genomic_DNA"/>
</dbReference>
<keyword evidence="4" id="KW-0408">Iron</keyword>
<feature type="compositionally biased region" description="Basic and acidic residues" evidence="7">
    <location>
        <begin position="288"/>
        <end position="304"/>
    </location>
</feature>
<dbReference type="Gene3D" id="1.10.10.1590">
    <property type="entry name" value="NADH-quinone oxidoreductase subunit E"/>
    <property type="match status" value="1"/>
</dbReference>
<reference evidence="8" key="2">
    <citation type="submission" date="2020-09" db="EMBL/GenBank/DDBJ databases">
        <authorList>
            <person name="Sun Q."/>
            <person name="Zhou Y."/>
        </authorList>
    </citation>
    <scope>NUCLEOTIDE SEQUENCE</scope>
    <source>
        <strain evidence="8">CGMCC 1.10749</strain>
    </source>
</reference>
<dbReference type="SUPFAM" id="SSF52833">
    <property type="entry name" value="Thioredoxin-like"/>
    <property type="match status" value="1"/>
</dbReference>
<keyword evidence="3" id="KW-0479">Metal-binding</keyword>
<dbReference type="GO" id="GO:0046872">
    <property type="term" value="F:metal ion binding"/>
    <property type="evidence" value="ECO:0007669"/>
    <property type="project" value="UniProtKB-KW"/>
</dbReference>
<evidence type="ECO:0000256" key="1">
    <source>
        <dbReference type="ARBA" id="ARBA00010643"/>
    </source>
</evidence>
<dbReference type="GO" id="GO:0051537">
    <property type="term" value="F:2 iron, 2 sulfur cluster binding"/>
    <property type="evidence" value="ECO:0007669"/>
    <property type="project" value="UniProtKB-KW"/>
</dbReference>
<protein>
    <recommendedName>
        <fullName evidence="10">NADH dehydrogenase subunit E</fullName>
    </recommendedName>
</protein>
<evidence type="ECO:0000256" key="5">
    <source>
        <dbReference type="ARBA" id="ARBA00023014"/>
    </source>
</evidence>
<keyword evidence="2" id="KW-0001">2Fe-2S</keyword>
<evidence type="ECO:0000256" key="2">
    <source>
        <dbReference type="ARBA" id="ARBA00022714"/>
    </source>
</evidence>
<dbReference type="PANTHER" id="PTHR10371">
    <property type="entry name" value="NADH DEHYDROGENASE UBIQUINONE FLAVOPROTEIN 2, MITOCHONDRIAL"/>
    <property type="match status" value="1"/>
</dbReference>
<dbReference type="Gene3D" id="3.40.30.10">
    <property type="entry name" value="Glutaredoxin"/>
    <property type="match status" value="1"/>
</dbReference>
<evidence type="ECO:0000256" key="4">
    <source>
        <dbReference type="ARBA" id="ARBA00023004"/>
    </source>
</evidence>
<dbReference type="FunFam" id="1.10.10.1590:FF:000001">
    <property type="entry name" value="NADH-quinone oxidoreductase subunit E"/>
    <property type="match status" value="1"/>
</dbReference>
<organism evidence="8 9">
    <name type="scientific">Knoellia flava</name>
    <dbReference type="NCBI Taxonomy" id="913969"/>
    <lineage>
        <taxon>Bacteria</taxon>
        <taxon>Bacillati</taxon>
        <taxon>Actinomycetota</taxon>
        <taxon>Actinomycetes</taxon>
        <taxon>Micrococcales</taxon>
        <taxon>Intrasporangiaceae</taxon>
        <taxon>Knoellia</taxon>
    </lineage>
</organism>
<dbReference type="InterPro" id="IPR036249">
    <property type="entry name" value="Thioredoxin-like_sf"/>
</dbReference>
<evidence type="ECO:0000256" key="7">
    <source>
        <dbReference type="SAM" id="MobiDB-lite"/>
    </source>
</evidence>
<comment type="similarity">
    <text evidence="1">Belongs to the complex I 24 kDa subunit family.</text>
</comment>
<dbReference type="InterPro" id="IPR002023">
    <property type="entry name" value="NuoE-like"/>
</dbReference>
<dbReference type="NCBIfam" id="TIGR01958">
    <property type="entry name" value="nuoE_fam"/>
    <property type="match status" value="1"/>
</dbReference>
<dbReference type="AlphaFoldDB" id="A0A8H9FRP8"/>
<dbReference type="PANTHER" id="PTHR10371:SF3">
    <property type="entry name" value="NADH DEHYDROGENASE [UBIQUINONE] FLAVOPROTEIN 2, MITOCHONDRIAL"/>
    <property type="match status" value="1"/>
</dbReference>
<dbReference type="CDD" id="cd03064">
    <property type="entry name" value="TRX_Fd_NuoE"/>
    <property type="match status" value="1"/>
</dbReference>
<comment type="cofactor">
    <cofactor evidence="6">
        <name>[2Fe-2S] cluster</name>
        <dbReference type="ChEBI" id="CHEBI:190135"/>
    </cofactor>
</comment>
<evidence type="ECO:0000256" key="6">
    <source>
        <dbReference type="ARBA" id="ARBA00034078"/>
    </source>
</evidence>
<evidence type="ECO:0000313" key="8">
    <source>
        <dbReference type="EMBL" id="GGB74830.1"/>
    </source>
</evidence>
<evidence type="ECO:0000313" key="9">
    <source>
        <dbReference type="Proteomes" id="UP000628079"/>
    </source>
</evidence>
<feature type="region of interest" description="Disordered" evidence="7">
    <location>
        <begin position="233"/>
        <end position="410"/>
    </location>
</feature>
<evidence type="ECO:0008006" key="10">
    <source>
        <dbReference type="Google" id="ProtNLM"/>
    </source>
</evidence>